<accession>A0A6H1ZX51</accession>
<dbReference type="AlphaFoldDB" id="A0A6H1ZX51"/>
<organism evidence="1">
    <name type="scientific">viral metagenome</name>
    <dbReference type="NCBI Taxonomy" id="1070528"/>
    <lineage>
        <taxon>unclassified sequences</taxon>
        <taxon>metagenomes</taxon>
        <taxon>organismal metagenomes</taxon>
    </lineage>
</organism>
<reference evidence="1" key="1">
    <citation type="submission" date="2020-03" db="EMBL/GenBank/DDBJ databases">
        <title>The deep terrestrial virosphere.</title>
        <authorList>
            <person name="Holmfeldt K."/>
            <person name="Nilsson E."/>
            <person name="Simone D."/>
            <person name="Lopez-Fernandez M."/>
            <person name="Wu X."/>
            <person name="de Brujin I."/>
            <person name="Lundin D."/>
            <person name="Andersson A."/>
            <person name="Bertilsson S."/>
            <person name="Dopson M."/>
        </authorList>
    </citation>
    <scope>NUCLEOTIDE SEQUENCE</scope>
    <source>
        <strain evidence="1">TM448A02448</strain>
    </source>
</reference>
<evidence type="ECO:0000313" key="1">
    <source>
        <dbReference type="EMBL" id="QJA52049.1"/>
    </source>
</evidence>
<name>A0A6H1ZX51_9ZZZZ</name>
<sequence length="109" mass="12593">MEKKTVKKTSTKVDKPPIKNLVTLYLSNRLADKSILVDITISHIVSVEEYDIRTLVGNPDYTDHRAYKEPDKTTIIQVNMTNNLYYFHGSKELFLKILRGDYDGTNENN</sequence>
<protein>
    <submittedName>
        <fullName evidence="1">Uncharacterized protein</fullName>
    </submittedName>
</protein>
<proteinExistence type="predicted"/>
<dbReference type="EMBL" id="MT144308">
    <property type="protein sequence ID" value="QJA52049.1"/>
    <property type="molecule type" value="Genomic_DNA"/>
</dbReference>
<gene>
    <name evidence="1" type="ORF">TM448A02448_0010</name>
</gene>